<dbReference type="PANTHER" id="PTHR42891:SF1">
    <property type="entry name" value="D-GLYCERO-BETA-D-MANNO-HEPTOSE-1,7-BISPHOSPHATE 7-PHOSPHATASE"/>
    <property type="match status" value="1"/>
</dbReference>
<keyword evidence="4 7" id="KW-0378">Hydrolase</keyword>
<evidence type="ECO:0000256" key="3">
    <source>
        <dbReference type="ARBA" id="ARBA00022723"/>
    </source>
</evidence>
<feature type="active site" description="Nucleophile" evidence="8">
    <location>
        <position position="8"/>
    </location>
</feature>
<comment type="cofactor">
    <cofactor evidence="10">
        <name>Zn(2+)</name>
        <dbReference type="ChEBI" id="CHEBI:29105"/>
    </cofactor>
</comment>
<dbReference type="InterPro" id="IPR023214">
    <property type="entry name" value="HAD_sf"/>
</dbReference>
<evidence type="ECO:0000256" key="9">
    <source>
        <dbReference type="PIRSR" id="PIRSR004682-3"/>
    </source>
</evidence>
<dbReference type="InterPro" id="IPR006543">
    <property type="entry name" value="Histidinol-phos"/>
</dbReference>
<dbReference type="InterPro" id="IPR036412">
    <property type="entry name" value="HAD-like_sf"/>
</dbReference>
<dbReference type="InterPro" id="IPR004446">
    <property type="entry name" value="Heptose_bisP_phosphatase"/>
</dbReference>
<accession>A0A327X4H4</accession>
<keyword evidence="10" id="KW-0862">Zinc</keyword>
<evidence type="ECO:0000256" key="10">
    <source>
        <dbReference type="PIRSR" id="PIRSR004682-4"/>
    </source>
</evidence>
<keyword evidence="12" id="KW-1185">Reference proteome</keyword>
<evidence type="ECO:0000256" key="1">
    <source>
        <dbReference type="ARBA" id="ARBA00004496"/>
    </source>
</evidence>
<dbReference type="Pfam" id="PF13242">
    <property type="entry name" value="Hydrolase_like"/>
    <property type="match status" value="1"/>
</dbReference>
<protein>
    <recommendedName>
        <fullName evidence="6 7">D,D-heptose 1,7-bisphosphate phosphatase</fullName>
        <ecNumber evidence="7">3.1.3.-</ecNumber>
    </recommendedName>
</protein>
<dbReference type="EMBL" id="QLMC01000001">
    <property type="protein sequence ID" value="RAK01907.1"/>
    <property type="molecule type" value="Genomic_DNA"/>
</dbReference>
<evidence type="ECO:0000256" key="5">
    <source>
        <dbReference type="ARBA" id="ARBA00023277"/>
    </source>
</evidence>
<feature type="active site" description="Proton donor" evidence="8">
    <location>
        <position position="10"/>
    </location>
</feature>
<dbReference type="SUPFAM" id="SSF56784">
    <property type="entry name" value="HAD-like"/>
    <property type="match status" value="1"/>
</dbReference>
<dbReference type="NCBIfam" id="TIGR01656">
    <property type="entry name" value="Histidinol-ppas"/>
    <property type="match status" value="1"/>
</dbReference>
<evidence type="ECO:0000313" key="12">
    <source>
        <dbReference type="Proteomes" id="UP000248790"/>
    </source>
</evidence>
<comment type="caution">
    <text evidence="11">The sequence shown here is derived from an EMBL/GenBank/DDBJ whole genome shotgun (WGS) entry which is preliminary data.</text>
</comment>
<feature type="binding site" evidence="10">
    <location>
        <position position="10"/>
    </location>
    <ligand>
        <name>Mg(2+)</name>
        <dbReference type="ChEBI" id="CHEBI:18420"/>
    </ligand>
</feature>
<evidence type="ECO:0000256" key="6">
    <source>
        <dbReference type="ARBA" id="ARBA00031828"/>
    </source>
</evidence>
<gene>
    <name evidence="11" type="ORF">LX87_00021</name>
</gene>
<dbReference type="PIRSF" id="PIRSF004682">
    <property type="entry name" value="GmhB"/>
    <property type="match status" value="1"/>
</dbReference>
<feature type="binding site" evidence="10">
    <location>
        <position position="89"/>
    </location>
    <ligand>
        <name>Zn(2+)</name>
        <dbReference type="ChEBI" id="CHEBI:29105"/>
    </ligand>
</feature>
<dbReference type="CDD" id="cd07503">
    <property type="entry name" value="HAD_HisB-N"/>
    <property type="match status" value="1"/>
</dbReference>
<dbReference type="InterPro" id="IPR006549">
    <property type="entry name" value="HAD-SF_hydro_IIIA"/>
</dbReference>
<dbReference type="PANTHER" id="PTHR42891">
    <property type="entry name" value="D-GLYCERO-BETA-D-MANNO-HEPTOSE-1,7-BISPHOSPHATE 7-PHOSPHATASE"/>
    <property type="match status" value="1"/>
</dbReference>
<dbReference type="NCBIfam" id="TIGR01662">
    <property type="entry name" value="HAD-SF-IIIA"/>
    <property type="match status" value="1"/>
</dbReference>
<sequence length="173" mass="19589">MSKCIFLDRDGVLNEDRTDYVYRVEDFVIPEGVIEGLQLLKNAGYLLIVVTNQAGIARGLYSRNDVMRCHEYLQQQCGHLIDDIYYCPHHPDFDTQSLLRKPDSLMLEKAIAKYNIDVSRSWLIGDTLRDIQAGKRVGVRTVHITDQIPKPPVGDQQAANLLEASKMVVSTTL</sequence>
<dbReference type="GO" id="GO:0016791">
    <property type="term" value="F:phosphatase activity"/>
    <property type="evidence" value="ECO:0007669"/>
    <property type="project" value="InterPro"/>
</dbReference>
<dbReference type="Proteomes" id="UP000248790">
    <property type="component" value="Unassembled WGS sequence"/>
</dbReference>
<comment type="cofactor">
    <cofactor evidence="10">
        <name>Mg(2+)</name>
        <dbReference type="ChEBI" id="CHEBI:18420"/>
    </cofactor>
</comment>
<dbReference type="Gene3D" id="3.40.50.1000">
    <property type="entry name" value="HAD superfamily/HAD-like"/>
    <property type="match status" value="1"/>
</dbReference>
<keyword evidence="5 7" id="KW-0119">Carbohydrate metabolism</keyword>
<reference evidence="11 12" key="1">
    <citation type="submission" date="2018-06" db="EMBL/GenBank/DDBJ databases">
        <title>Genomic Encyclopedia of Archaeal and Bacterial Type Strains, Phase II (KMG-II): from individual species to whole genera.</title>
        <authorList>
            <person name="Goeker M."/>
        </authorList>
    </citation>
    <scope>NUCLEOTIDE SEQUENCE [LARGE SCALE GENOMIC DNA]</scope>
    <source>
        <strain evidence="11 12">DSM 21851</strain>
    </source>
</reference>
<feature type="site" description="Stabilizes the phosphoryl group" evidence="9">
    <location>
        <position position="51"/>
    </location>
</feature>
<evidence type="ECO:0000256" key="7">
    <source>
        <dbReference type="PIRNR" id="PIRNR004682"/>
    </source>
</evidence>
<dbReference type="RefSeq" id="WP_111626155.1">
    <property type="nucleotide sequence ID" value="NZ_QLMC01000001.1"/>
</dbReference>
<name>A0A327X4H4_LARAB</name>
<organism evidence="11 12">
    <name type="scientific">Larkinella arboricola</name>
    <dbReference type="NCBI Taxonomy" id="643671"/>
    <lineage>
        <taxon>Bacteria</taxon>
        <taxon>Pseudomonadati</taxon>
        <taxon>Bacteroidota</taxon>
        <taxon>Cytophagia</taxon>
        <taxon>Cytophagales</taxon>
        <taxon>Spirosomataceae</taxon>
        <taxon>Larkinella</taxon>
    </lineage>
</organism>
<keyword evidence="3 10" id="KW-0479">Metal-binding</keyword>
<dbReference type="EC" id="3.1.3.-" evidence="7"/>
<feature type="binding site" evidence="10">
    <location>
        <position position="8"/>
    </location>
    <ligand>
        <name>Mg(2+)</name>
        <dbReference type="ChEBI" id="CHEBI:18420"/>
    </ligand>
</feature>
<evidence type="ECO:0000313" key="11">
    <source>
        <dbReference type="EMBL" id="RAK01907.1"/>
    </source>
</evidence>
<keyword evidence="2 7" id="KW-0963">Cytoplasm</keyword>
<feature type="site" description="Stabilizes the phosphoryl group" evidence="9">
    <location>
        <position position="101"/>
    </location>
</feature>
<comment type="subcellular location">
    <subcellularLocation>
        <location evidence="1 7">Cytoplasm</location>
    </subcellularLocation>
</comment>
<evidence type="ECO:0000256" key="4">
    <source>
        <dbReference type="ARBA" id="ARBA00022801"/>
    </source>
</evidence>
<dbReference type="GO" id="GO:0005975">
    <property type="term" value="P:carbohydrate metabolic process"/>
    <property type="evidence" value="ECO:0007669"/>
    <property type="project" value="InterPro"/>
</dbReference>
<comment type="similarity">
    <text evidence="7">Belongs to the gmhB family.</text>
</comment>
<dbReference type="GO" id="GO:0046872">
    <property type="term" value="F:metal ion binding"/>
    <property type="evidence" value="ECO:0007669"/>
    <property type="project" value="UniProtKB-KW"/>
</dbReference>
<proteinExistence type="inferred from homology"/>
<dbReference type="AlphaFoldDB" id="A0A327X4H4"/>
<feature type="binding site" evidence="10">
    <location>
        <position position="126"/>
    </location>
    <ligand>
        <name>Mg(2+)</name>
        <dbReference type="ChEBI" id="CHEBI:18420"/>
    </ligand>
</feature>
<evidence type="ECO:0000256" key="2">
    <source>
        <dbReference type="ARBA" id="ARBA00022490"/>
    </source>
</evidence>
<keyword evidence="10" id="KW-0460">Magnesium</keyword>
<feature type="binding site" evidence="10">
    <location>
        <position position="87"/>
    </location>
    <ligand>
        <name>Zn(2+)</name>
        <dbReference type="ChEBI" id="CHEBI:29105"/>
    </ligand>
</feature>
<dbReference type="GO" id="GO:0005737">
    <property type="term" value="C:cytoplasm"/>
    <property type="evidence" value="ECO:0007669"/>
    <property type="project" value="UniProtKB-SubCell"/>
</dbReference>
<dbReference type="OrthoDB" id="9813880at2"/>
<feature type="site" description="Contributes to substrate recognition" evidence="9">
    <location>
        <position position="100"/>
    </location>
</feature>
<evidence type="ECO:0000256" key="8">
    <source>
        <dbReference type="PIRSR" id="PIRSR004682-1"/>
    </source>
</evidence>